<dbReference type="AlphaFoldDB" id="A0A4S8R9F7"/>
<protein>
    <recommendedName>
        <fullName evidence="4">C2H2-type domain-containing protein</fullName>
    </recommendedName>
</protein>
<evidence type="ECO:0008006" key="4">
    <source>
        <dbReference type="Google" id="ProtNLM"/>
    </source>
</evidence>
<feature type="region of interest" description="Disordered" evidence="1">
    <location>
        <begin position="348"/>
        <end position="402"/>
    </location>
</feature>
<feature type="compositionally biased region" description="Polar residues" evidence="1">
    <location>
        <begin position="387"/>
        <end position="402"/>
    </location>
</feature>
<dbReference type="OrthoDB" id="3437960at2759"/>
<reference evidence="2 3" key="1">
    <citation type="submission" date="2017-12" db="EMBL/GenBank/DDBJ databases">
        <title>Comparative genomics of Botrytis spp.</title>
        <authorList>
            <person name="Valero-Jimenez C.A."/>
            <person name="Tapia P."/>
            <person name="Veloso J."/>
            <person name="Silva-Moreno E."/>
            <person name="Staats M."/>
            <person name="Valdes J.H."/>
            <person name="Van Kan J.A.L."/>
        </authorList>
    </citation>
    <scope>NUCLEOTIDE SEQUENCE [LARGE SCALE GENOMIC DNA]</scope>
    <source>
        <strain evidence="2 3">MUCL435</strain>
    </source>
</reference>
<accession>A0A4S8R9F7</accession>
<proteinExistence type="predicted"/>
<dbReference type="EMBL" id="PQXL01000021">
    <property type="protein sequence ID" value="THV54727.1"/>
    <property type="molecule type" value="Genomic_DNA"/>
</dbReference>
<comment type="caution">
    <text evidence="2">The sequence shown here is derived from an EMBL/GenBank/DDBJ whole genome shotgun (WGS) entry which is preliminary data.</text>
</comment>
<evidence type="ECO:0000313" key="2">
    <source>
        <dbReference type="EMBL" id="THV54727.1"/>
    </source>
</evidence>
<organism evidence="2 3">
    <name type="scientific">Botrytis galanthina</name>
    <dbReference type="NCBI Taxonomy" id="278940"/>
    <lineage>
        <taxon>Eukaryota</taxon>
        <taxon>Fungi</taxon>
        <taxon>Dikarya</taxon>
        <taxon>Ascomycota</taxon>
        <taxon>Pezizomycotina</taxon>
        <taxon>Leotiomycetes</taxon>
        <taxon>Helotiales</taxon>
        <taxon>Sclerotiniaceae</taxon>
        <taxon>Botrytis</taxon>
    </lineage>
</organism>
<evidence type="ECO:0000256" key="1">
    <source>
        <dbReference type="SAM" id="MobiDB-lite"/>
    </source>
</evidence>
<gene>
    <name evidence="2" type="ORF">BGAL_0021g00300</name>
</gene>
<evidence type="ECO:0000313" key="3">
    <source>
        <dbReference type="Proteomes" id="UP000308671"/>
    </source>
</evidence>
<feature type="region of interest" description="Disordered" evidence="1">
    <location>
        <begin position="130"/>
        <end position="150"/>
    </location>
</feature>
<dbReference type="Proteomes" id="UP000308671">
    <property type="component" value="Unassembled WGS sequence"/>
</dbReference>
<keyword evidence="3" id="KW-1185">Reference proteome</keyword>
<sequence length="569" mass="64387">MERRMRKLSPGLRSIEFPKGQGVPGFHSKQSTSAVPIAHSDPAFQADEPHLLLNKLVTCQVELDDWMASVPSSSKIKRNTVENVAGSGSVVTRIEITPSQLHHFSLCSINKHDNQANVCPRVEQSTTFQNLNTSEDKDLADATSSSPHPFHNDVNSTLLLGSEYLELESLSTPEHVSSFMYTELPSLQHNISSTIFPGNFQSDSFQHNTTRDFQYANSNNYAAKLCVRSNHEIADELFTLIRTKLIEGENVSTEYRPLLVKDSIKFFYRRHAFGPSETLEFGSSIRKSIRDILLNTRIEDREEKSSCILEVVDEAYYEEGWRLHSPVESGLSNNDCNLGHDAHPEAQSTMVSQPFPDPSPSSSQPFILTSPSGSRSKKRPTKEHSTETSSPQSKRQRPTSSKPYNCYCNKQFASLKALRKHSNTHNPCQFIACPEPSCTHLSLRIDSIEDHLKTHHIDISRLPPLERDQKREELKQNTFLILDCTHDRCVVADCDQRFPRNQLDGCKWSLAHILSHYRDKNNLPTSFRHACSDDVMCGGKEAWRNSVYVTGERNQKLERHGIEDIDAEP</sequence>
<name>A0A4S8R9F7_9HELO</name>